<reference evidence="3 4" key="1">
    <citation type="journal article" date="2021" name="Comput. Struct. Biotechnol. J.">
        <title>De novo genome assembly of the potent medicinal plant Rehmannia glutinosa using nanopore technology.</title>
        <authorList>
            <person name="Ma L."/>
            <person name="Dong C."/>
            <person name="Song C."/>
            <person name="Wang X."/>
            <person name="Zheng X."/>
            <person name="Niu Y."/>
            <person name="Chen S."/>
            <person name="Feng W."/>
        </authorList>
    </citation>
    <scope>NUCLEOTIDE SEQUENCE [LARGE SCALE GENOMIC DNA]</scope>
    <source>
        <strain evidence="3">DH-2019</strain>
    </source>
</reference>
<dbReference type="InterPro" id="IPR036291">
    <property type="entry name" value="NAD(P)-bd_dom_sf"/>
</dbReference>
<dbReference type="SUPFAM" id="SSF51735">
    <property type="entry name" value="NAD(P)-binding Rossmann-fold domains"/>
    <property type="match status" value="2"/>
</dbReference>
<feature type="domain" description="Oxidoreductase N-terminal" evidence="2">
    <location>
        <begin position="8"/>
        <end position="124"/>
    </location>
</feature>
<dbReference type="InterPro" id="IPR011032">
    <property type="entry name" value="GroES-like_sf"/>
</dbReference>
<dbReference type="Pfam" id="PF16884">
    <property type="entry name" value="ADH_N_2"/>
    <property type="match status" value="1"/>
</dbReference>
<comment type="caution">
    <text evidence="3">The sequence shown here is derived from an EMBL/GenBank/DDBJ whole genome shotgun (WGS) entry which is preliminary data.</text>
</comment>
<sequence length="361" mass="39169">MMEVRNKYVVTKSHIDGVPNESDFSICEELLSLKLHSHASNNVVIVKNLYMSIDPYQINRMKTYSSSQKTVPAASAVLPGQAIEAGGVGRVVESWHPDFKTGDFVSGLLHWGEYSVVEGGQQLQKLDTTMGFPLSYYAGGVLGNTSSTCLELTRLQPMNVDDMDNKLGSSGITAYGGFFQVCKPKKGEKDFVSAASGSVGILVGQYAKLSGCYVVGCAGTKEKKINIFGKRIDIFMLFARGLVKKKDGSSGITAYGGFFQVCKPKKGEKVFVSAASGSVGILVGQYAKLSGCYVVGCAGTKEKQFTDDIKDEPTMKHKQVSFGKAMNTSMVSLALHQKSDWPLLDRNQQLIDRLQSKIEQS</sequence>
<proteinExistence type="predicted"/>
<dbReference type="SUPFAM" id="SSF50129">
    <property type="entry name" value="GroES-like"/>
    <property type="match status" value="1"/>
</dbReference>
<dbReference type="Gene3D" id="3.90.180.10">
    <property type="entry name" value="Medium-chain alcohol dehydrogenases, catalytic domain"/>
    <property type="match status" value="1"/>
</dbReference>
<evidence type="ECO:0000256" key="1">
    <source>
        <dbReference type="ARBA" id="ARBA00023002"/>
    </source>
</evidence>
<keyword evidence="1" id="KW-0560">Oxidoreductase</keyword>
<gene>
    <name evidence="3" type="ORF">DH2020_019294</name>
</gene>
<dbReference type="Proteomes" id="UP001318860">
    <property type="component" value="Unassembled WGS sequence"/>
</dbReference>
<dbReference type="PANTHER" id="PTHR43205:SF12">
    <property type="entry name" value="OS06G0602900 PROTEIN"/>
    <property type="match status" value="1"/>
</dbReference>
<dbReference type="InterPro" id="IPR041694">
    <property type="entry name" value="ADH_N_2"/>
</dbReference>
<dbReference type="EMBL" id="JABTTQ020000010">
    <property type="protein sequence ID" value="KAK6148382.1"/>
    <property type="molecule type" value="Genomic_DNA"/>
</dbReference>
<accession>A0ABR0WLH4</accession>
<protein>
    <recommendedName>
        <fullName evidence="2">Oxidoreductase N-terminal domain-containing protein</fullName>
    </recommendedName>
</protein>
<evidence type="ECO:0000313" key="4">
    <source>
        <dbReference type="Proteomes" id="UP001318860"/>
    </source>
</evidence>
<dbReference type="PANTHER" id="PTHR43205">
    <property type="entry name" value="PROSTAGLANDIN REDUCTASE"/>
    <property type="match status" value="1"/>
</dbReference>
<name>A0ABR0WLH4_REHGL</name>
<dbReference type="Gene3D" id="3.40.50.720">
    <property type="entry name" value="NAD(P)-binding Rossmann-like Domain"/>
    <property type="match status" value="2"/>
</dbReference>
<keyword evidence="4" id="KW-1185">Reference proteome</keyword>
<evidence type="ECO:0000259" key="2">
    <source>
        <dbReference type="Pfam" id="PF16884"/>
    </source>
</evidence>
<dbReference type="InterPro" id="IPR045010">
    <property type="entry name" value="MDR_fam"/>
</dbReference>
<organism evidence="3 4">
    <name type="scientific">Rehmannia glutinosa</name>
    <name type="common">Chinese foxglove</name>
    <dbReference type="NCBI Taxonomy" id="99300"/>
    <lineage>
        <taxon>Eukaryota</taxon>
        <taxon>Viridiplantae</taxon>
        <taxon>Streptophyta</taxon>
        <taxon>Embryophyta</taxon>
        <taxon>Tracheophyta</taxon>
        <taxon>Spermatophyta</taxon>
        <taxon>Magnoliopsida</taxon>
        <taxon>eudicotyledons</taxon>
        <taxon>Gunneridae</taxon>
        <taxon>Pentapetalae</taxon>
        <taxon>asterids</taxon>
        <taxon>lamiids</taxon>
        <taxon>Lamiales</taxon>
        <taxon>Orobanchaceae</taxon>
        <taxon>Rehmannieae</taxon>
        <taxon>Rehmannia</taxon>
    </lineage>
</organism>
<evidence type="ECO:0000313" key="3">
    <source>
        <dbReference type="EMBL" id="KAK6148382.1"/>
    </source>
</evidence>